<gene>
    <name evidence="11" type="ORF">TBIB3V08_LOCUS9434</name>
</gene>
<dbReference type="CDD" id="cd00806">
    <property type="entry name" value="TrpRS_core"/>
    <property type="match status" value="1"/>
</dbReference>
<keyword evidence="4 10" id="KW-0436">Ligase</keyword>
<dbReference type="EMBL" id="OD568567">
    <property type="protein sequence ID" value="CAD7447118.1"/>
    <property type="molecule type" value="Genomic_DNA"/>
</dbReference>
<dbReference type="FunFam" id="1.10.240.10:FF:000003">
    <property type="entry name" value="Tryptophan--tRNA ligase, cytoplasmic"/>
    <property type="match status" value="1"/>
</dbReference>
<dbReference type="InterPro" id="IPR002306">
    <property type="entry name" value="Trp-tRNA-ligase"/>
</dbReference>
<keyword evidence="6 10" id="KW-0067">ATP-binding</keyword>
<proteinExistence type="inferred from homology"/>
<keyword evidence="5 10" id="KW-0547">Nucleotide-binding</keyword>
<keyword evidence="8 10" id="KW-0030">Aminoacyl-tRNA synthetase</keyword>
<evidence type="ECO:0000256" key="4">
    <source>
        <dbReference type="ARBA" id="ARBA00022598"/>
    </source>
</evidence>
<evidence type="ECO:0000256" key="7">
    <source>
        <dbReference type="ARBA" id="ARBA00022917"/>
    </source>
</evidence>
<evidence type="ECO:0000256" key="6">
    <source>
        <dbReference type="ARBA" id="ARBA00022840"/>
    </source>
</evidence>
<evidence type="ECO:0000256" key="5">
    <source>
        <dbReference type="ARBA" id="ARBA00022741"/>
    </source>
</evidence>
<evidence type="ECO:0000256" key="3">
    <source>
        <dbReference type="ARBA" id="ARBA00013782"/>
    </source>
</evidence>
<evidence type="ECO:0000256" key="1">
    <source>
        <dbReference type="ARBA" id="ARBA00005594"/>
    </source>
</evidence>
<dbReference type="InterPro" id="IPR014729">
    <property type="entry name" value="Rossmann-like_a/b/a_fold"/>
</dbReference>
<dbReference type="FunFam" id="3.40.50.620:FF:000454">
    <property type="entry name" value="Tryptophan--tRNA ligase, cytoplasmic"/>
    <property type="match status" value="1"/>
</dbReference>
<reference evidence="11" key="1">
    <citation type="submission" date="2020-11" db="EMBL/GenBank/DDBJ databases">
        <authorList>
            <person name="Tran Van P."/>
        </authorList>
    </citation>
    <scope>NUCLEOTIDE SEQUENCE</scope>
</reference>
<comment type="similarity">
    <text evidence="1 10">Belongs to the class-I aminoacyl-tRNA synthetase family.</text>
</comment>
<dbReference type="PANTHER" id="PTHR10055">
    <property type="entry name" value="TRYPTOPHANYL-TRNA SYNTHETASE"/>
    <property type="match status" value="1"/>
</dbReference>
<dbReference type="InterPro" id="IPR002305">
    <property type="entry name" value="aa-tRNA-synth_Ic"/>
</dbReference>
<evidence type="ECO:0000313" key="11">
    <source>
        <dbReference type="EMBL" id="CAD7447118.1"/>
    </source>
</evidence>
<dbReference type="GO" id="GO:0005524">
    <property type="term" value="F:ATP binding"/>
    <property type="evidence" value="ECO:0007669"/>
    <property type="project" value="UniProtKB-KW"/>
</dbReference>
<evidence type="ECO:0000256" key="9">
    <source>
        <dbReference type="ARBA" id="ARBA00030268"/>
    </source>
</evidence>
<dbReference type="NCBIfam" id="TIGR00233">
    <property type="entry name" value="trpS"/>
    <property type="match status" value="1"/>
</dbReference>
<dbReference type="Gene3D" id="3.40.50.620">
    <property type="entry name" value="HUPs"/>
    <property type="match status" value="1"/>
</dbReference>
<evidence type="ECO:0000256" key="2">
    <source>
        <dbReference type="ARBA" id="ARBA00013161"/>
    </source>
</evidence>
<keyword evidence="7 10" id="KW-0648">Protein biosynthesis</keyword>
<evidence type="ECO:0000256" key="10">
    <source>
        <dbReference type="RuleBase" id="RU363036"/>
    </source>
</evidence>
<dbReference type="Gene3D" id="1.10.240.10">
    <property type="entry name" value="Tyrosyl-Transfer RNA Synthetase"/>
    <property type="match status" value="1"/>
</dbReference>
<sequence length="327" mass="37358">MTICVFCRWLQEVFDVPLVIQLTDDEKYLWRDVKLEDITRLARENAKDIIACGFDIEKTFIFSDFDFIGQCPEFYRNMVRVAKCVTFNQVKGIFGFGDSDPIGKISFPAVQATPSFSSSFPFIFGKANIPCLIPCAIDQDPYFRMTRDVAPKLGYHKPALLHSVFFPALQGARTKMSGSDPNSSISLRDTPKQIKNKVYQYCNTSHITLCGTKVFYLNNFYSSITKVNKHAFSGGQATVEEHREKGGNCEVDISYQYLRFFLEDDAKLEQVHKDYSSGALLTGELKKMLIEVLQPIVTTHQQNRLQVTDEIVQQFMTPRKLKFSYDS</sequence>
<dbReference type="GO" id="GO:0004830">
    <property type="term" value="F:tryptophan-tRNA ligase activity"/>
    <property type="evidence" value="ECO:0007669"/>
    <property type="project" value="UniProtKB-EC"/>
</dbReference>
<dbReference type="EC" id="6.1.1.2" evidence="2"/>
<dbReference type="AlphaFoldDB" id="A0A7R9F6S4"/>
<protein>
    <recommendedName>
        <fullName evidence="3">Tryptophan--tRNA ligase, cytoplasmic</fullName>
        <ecNumber evidence="2">6.1.1.2</ecNumber>
    </recommendedName>
    <alternativeName>
        <fullName evidence="9">Tryptophanyl-tRNA synthetase</fullName>
    </alternativeName>
</protein>
<evidence type="ECO:0000256" key="8">
    <source>
        <dbReference type="ARBA" id="ARBA00023146"/>
    </source>
</evidence>
<dbReference type="Pfam" id="PF00579">
    <property type="entry name" value="tRNA-synt_1b"/>
    <property type="match status" value="1"/>
</dbReference>
<accession>A0A7R9F6S4</accession>
<dbReference type="PANTHER" id="PTHR10055:SF1">
    <property type="entry name" value="TRYPTOPHAN--TRNA LIGASE, CYTOPLASMIC"/>
    <property type="match status" value="1"/>
</dbReference>
<organism evidence="11">
    <name type="scientific">Timema bartmani</name>
    <dbReference type="NCBI Taxonomy" id="61472"/>
    <lineage>
        <taxon>Eukaryota</taxon>
        <taxon>Metazoa</taxon>
        <taxon>Ecdysozoa</taxon>
        <taxon>Arthropoda</taxon>
        <taxon>Hexapoda</taxon>
        <taxon>Insecta</taxon>
        <taxon>Pterygota</taxon>
        <taxon>Neoptera</taxon>
        <taxon>Polyneoptera</taxon>
        <taxon>Phasmatodea</taxon>
        <taxon>Timematodea</taxon>
        <taxon>Timematoidea</taxon>
        <taxon>Timematidae</taxon>
        <taxon>Timema</taxon>
    </lineage>
</organism>
<dbReference type="GO" id="GO:0005737">
    <property type="term" value="C:cytoplasm"/>
    <property type="evidence" value="ECO:0007669"/>
    <property type="project" value="TreeGrafter"/>
</dbReference>
<name>A0A7R9F6S4_9NEOP</name>
<dbReference type="SUPFAM" id="SSF52374">
    <property type="entry name" value="Nucleotidylyl transferase"/>
    <property type="match status" value="1"/>
</dbReference>
<dbReference type="GO" id="GO:0006436">
    <property type="term" value="P:tryptophanyl-tRNA aminoacylation"/>
    <property type="evidence" value="ECO:0007669"/>
    <property type="project" value="InterPro"/>
</dbReference>
<dbReference type="PRINTS" id="PR01039">
    <property type="entry name" value="TRNASYNTHTRP"/>
</dbReference>